<evidence type="ECO:0000259" key="4">
    <source>
        <dbReference type="PROSITE" id="PS50887"/>
    </source>
</evidence>
<keyword evidence="6" id="KW-1185">Reference proteome</keyword>
<dbReference type="CDD" id="cd00060">
    <property type="entry name" value="FHA"/>
    <property type="match status" value="1"/>
</dbReference>
<gene>
    <name evidence="5" type="primary">pleD_2</name>
    <name evidence="5" type="ORF">KOR42_32430</name>
</gene>
<dbReference type="GO" id="GO:0005886">
    <property type="term" value="C:plasma membrane"/>
    <property type="evidence" value="ECO:0007669"/>
    <property type="project" value="TreeGrafter"/>
</dbReference>
<dbReference type="EC" id="2.7.7.65" evidence="1"/>
<dbReference type="Pfam" id="PF00498">
    <property type="entry name" value="FHA"/>
    <property type="match status" value="1"/>
</dbReference>
<dbReference type="InterPro" id="IPR000253">
    <property type="entry name" value="FHA_dom"/>
</dbReference>
<comment type="catalytic activity">
    <reaction evidence="2">
        <text>2 GTP = 3',3'-c-di-GMP + 2 diphosphate</text>
        <dbReference type="Rhea" id="RHEA:24898"/>
        <dbReference type="ChEBI" id="CHEBI:33019"/>
        <dbReference type="ChEBI" id="CHEBI:37565"/>
        <dbReference type="ChEBI" id="CHEBI:58805"/>
        <dbReference type="EC" id="2.7.7.65"/>
    </reaction>
</comment>
<dbReference type="InterPro" id="IPR000160">
    <property type="entry name" value="GGDEF_dom"/>
</dbReference>
<dbReference type="NCBIfam" id="TIGR00254">
    <property type="entry name" value="GGDEF"/>
    <property type="match status" value="1"/>
</dbReference>
<dbReference type="Proteomes" id="UP000317243">
    <property type="component" value="Unassembled WGS sequence"/>
</dbReference>
<dbReference type="FunFam" id="3.30.70.270:FF:000001">
    <property type="entry name" value="Diguanylate cyclase domain protein"/>
    <property type="match status" value="1"/>
</dbReference>
<name>A0A5C5WMX0_9PLAN</name>
<dbReference type="GO" id="GO:0043709">
    <property type="term" value="P:cell adhesion involved in single-species biofilm formation"/>
    <property type="evidence" value="ECO:0007669"/>
    <property type="project" value="TreeGrafter"/>
</dbReference>
<dbReference type="GO" id="GO:0052621">
    <property type="term" value="F:diguanylate cyclase activity"/>
    <property type="evidence" value="ECO:0007669"/>
    <property type="project" value="UniProtKB-EC"/>
</dbReference>
<organism evidence="5 6">
    <name type="scientific">Thalassoglobus neptunius</name>
    <dbReference type="NCBI Taxonomy" id="1938619"/>
    <lineage>
        <taxon>Bacteria</taxon>
        <taxon>Pseudomonadati</taxon>
        <taxon>Planctomycetota</taxon>
        <taxon>Planctomycetia</taxon>
        <taxon>Planctomycetales</taxon>
        <taxon>Planctomycetaceae</taxon>
        <taxon>Thalassoglobus</taxon>
    </lineage>
</organism>
<feature type="domain" description="FHA" evidence="3">
    <location>
        <begin position="52"/>
        <end position="101"/>
    </location>
</feature>
<accession>A0A5C5WMX0</accession>
<evidence type="ECO:0000313" key="6">
    <source>
        <dbReference type="Proteomes" id="UP000317243"/>
    </source>
</evidence>
<dbReference type="Gene3D" id="2.60.200.20">
    <property type="match status" value="1"/>
</dbReference>
<dbReference type="SMART" id="SM00240">
    <property type="entry name" value="FHA"/>
    <property type="match status" value="1"/>
</dbReference>
<dbReference type="InterPro" id="IPR043128">
    <property type="entry name" value="Rev_trsase/Diguanyl_cyclase"/>
</dbReference>
<sequence length="300" mass="33961">MRHTVPILNLESESPEKFGEDSVHSRPKDACLVKIYPPVVTGSLIALDQDEILFGRDISCDYELSDDFASRRHAVIRWVDRNCMIVDQNSMNGTYVNDQRVGEQVLKSGDQIRIGHHIFKFLASDHVEAMYHEAVFEMMTVDALTKTYNRRYFEDAFIREINRSFRHGRQLGLLLLDIDYFKQINDTHGHLIGDELLAGVCKRVNSRVRNDEIFARVGGEEFALVIVECTLDNLRRLGEELCELVGGKPFPSSKGDINVTISIGVAHALGSAPITMNGMLEQADKNLYEAKRLGRNRCCS</sequence>
<evidence type="ECO:0000256" key="1">
    <source>
        <dbReference type="ARBA" id="ARBA00012528"/>
    </source>
</evidence>
<dbReference type="EMBL" id="SIHI01000009">
    <property type="protein sequence ID" value="TWT51960.1"/>
    <property type="molecule type" value="Genomic_DNA"/>
</dbReference>
<dbReference type="PROSITE" id="PS50887">
    <property type="entry name" value="GGDEF"/>
    <property type="match status" value="1"/>
</dbReference>
<dbReference type="GO" id="GO:1902201">
    <property type="term" value="P:negative regulation of bacterial-type flagellum-dependent cell motility"/>
    <property type="evidence" value="ECO:0007669"/>
    <property type="project" value="TreeGrafter"/>
</dbReference>
<dbReference type="SMART" id="SM00267">
    <property type="entry name" value="GGDEF"/>
    <property type="match status" value="1"/>
</dbReference>
<dbReference type="PROSITE" id="PS50006">
    <property type="entry name" value="FHA_DOMAIN"/>
    <property type="match status" value="1"/>
</dbReference>
<dbReference type="SUPFAM" id="SSF49879">
    <property type="entry name" value="SMAD/FHA domain"/>
    <property type="match status" value="1"/>
</dbReference>
<dbReference type="InterPro" id="IPR050469">
    <property type="entry name" value="Diguanylate_Cyclase"/>
</dbReference>
<evidence type="ECO:0000256" key="2">
    <source>
        <dbReference type="ARBA" id="ARBA00034247"/>
    </source>
</evidence>
<dbReference type="PANTHER" id="PTHR45138">
    <property type="entry name" value="REGULATORY COMPONENTS OF SENSORY TRANSDUCTION SYSTEM"/>
    <property type="match status" value="1"/>
</dbReference>
<dbReference type="OrthoDB" id="244535at2"/>
<protein>
    <recommendedName>
        <fullName evidence="1">diguanylate cyclase</fullName>
        <ecNumber evidence="1">2.7.7.65</ecNumber>
    </recommendedName>
</protein>
<dbReference type="InterPro" id="IPR008984">
    <property type="entry name" value="SMAD_FHA_dom_sf"/>
</dbReference>
<dbReference type="PANTHER" id="PTHR45138:SF9">
    <property type="entry name" value="DIGUANYLATE CYCLASE DGCM-RELATED"/>
    <property type="match status" value="1"/>
</dbReference>
<dbReference type="SUPFAM" id="SSF55073">
    <property type="entry name" value="Nucleotide cyclase"/>
    <property type="match status" value="1"/>
</dbReference>
<evidence type="ECO:0000259" key="3">
    <source>
        <dbReference type="PROSITE" id="PS50006"/>
    </source>
</evidence>
<dbReference type="AlphaFoldDB" id="A0A5C5WMX0"/>
<dbReference type="InterPro" id="IPR029787">
    <property type="entry name" value="Nucleotide_cyclase"/>
</dbReference>
<reference evidence="5 6" key="1">
    <citation type="submission" date="2019-02" db="EMBL/GenBank/DDBJ databases">
        <title>Deep-cultivation of Planctomycetes and their phenomic and genomic characterization uncovers novel biology.</title>
        <authorList>
            <person name="Wiegand S."/>
            <person name="Jogler M."/>
            <person name="Boedeker C."/>
            <person name="Pinto D."/>
            <person name="Vollmers J."/>
            <person name="Rivas-Marin E."/>
            <person name="Kohn T."/>
            <person name="Peeters S.H."/>
            <person name="Heuer A."/>
            <person name="Rast P."/>
            <person name="Oberbeckmann S."/>
            <person name="Bunk B."/>
            <person name="Jeske O."/>
            <person name="Meyerdierks A."/>
            <person name="Storesund J.E."/>
            <person name="Kallscheuer N."/>
            <person name="Luecker S."/>
            <person name="Lage O.M."/>
            <person name="Pohl T."/>
            <person name="Merkel B.J."/>
            <person name="Hornburger P."/>
            <person name="Mueller R.-W."/>
            <person name="Bruemmer F."/>
            <person name="Labrenz M."/>
            <person name="Spormann A.M."/>
            <person name="Op Den Camp H."/>
            <person name="Overmann J."/>
            <person name="Amann R."/>
            <person name="Jetten M.S.M."/>
            <person name="Mascher T."/>
            <person name="Medema M.H."/>
            <person name="Devos D.P."/>
            <person name="Kaster A.-K."/>
            <person name="Ovreas L."/>
            <person name="Rohde M."/>
            <person name="Galperin M.Y."/>
            <person name="Jogler C."/>
        </authorList>
    </citation>
    <scope>NUCLEOTIDE SEQUENCE [LARGE SCALE GENOMIC DNA]</scope>
    <source>
        <strain evidence="5 6">KOR42</strain>
    </source>
</reference>
<dbReference type="CDD" id="cd01949">
    <property type="entry name" value="GGDEF"/>
    <property type="match status" value="1"/>
</dbReference>
<dbReference type="RefSeq" id="WP_146510718.1">
    <property type="nucleotide sequence ID" value="NZ_SIHI01000009.1"/>
</dbReference>
<feature type="domain" description="GGDEF" evidence="4">
    <location>
        <begin position="169"/>
        <end position="300"/>
    </location>
</feature>
<proteinExistence type="predicted"/>
<comment type="caution">
    <text evidence="5">The sequence shown here is derived from an EMBL/GenBank/DDBJ whole genome shotgun (WGS) entry which is preliminary data.</text>
</comment>
<dbReference type="Gene3D" id="3.30.70.270">
    <property type="match status" value="1"/>
</dbReference>
<evidence type="ECO:0000313" key="5">
    <source>
        <dbReference type="EMBL" id="TWT51960.1"/>
    </source>
</evidence>
<dbReference type="Pfam" id="PF00990">
    <property type="entry name" value="GGDEF"/>
    <property type="match status" value="1"/>
</dbReference>